<keyword evidence="3" id="KW-1185">Reference proteome</keyword>
<comment type="caution">
    <text evidence="2">The sequence shown here is derived from an EMBL/GenBank/DDBJ whole genome shotgun (WGS) entry which is preliminary data.</text>
</comment>
<evidence type="ECO:0000313" key="2">
    <source>
        <dbReference type="EMBL" id="KAF4983901.1"/>
    </source>
</evidence>
<dbReference type="EMBL" id="JABEYC010000042">
    <property type="protein sequence ID" value="KAF4983901.1"/>
    <property type="molecule type" value="Genomic_DNA"/>
</dbReference>
<dbReference type="SUPFAM" id="SSF52317">
    <property type="entry name" value="Class I glutamine amidotransferase-like"/>
    <property type="match status" value="1"/>
</dbReference>
<evidence type="ECO:0000259" key="1">
    <source>
        <dbReference type="Pfam" id="PF00117"/>
    </source>
</evidence>
<reference evidence="2" key="2">
    <citation type="submission" date="2020-05" db="EMBL/GenBank/DDBJ databases">
        <authorList>
            <person name="Kim H.-S."/>
            <person name="Proctor R.H."/>
            <person name="Brown D.W."/>
        </authorList>
    </citation>
    <scope>NUCLEOTIDE SEQUENCE</scope>
    <source>
        <strain evidence="2">NRRL 22465</strain>
    </source>
</reference>
<organism evidence="2 3">
    <name type="scientific">Fusarium zealandicum</name>
    <dbReference type="NCBI Taxonomy" id="1053134"/>
    <lineage>
        <taxon>Eukaryota</taxon>
        <taxon>Fungi</taxon>
        <taxon>Dikarya</taxon>
        <taxon>Ascomycota</taxon>
        <taxon>Pezizomycotina</taxon>
        <taxon>Sordariomycetes</taxon>
        <taxon>Hypocreomycetidae</taxon>
        <taxon>Hypocreales</taxon>
        <taxon>Nectriaceae</taxon>
        <taxon>Fusarium</taxon>
        <taxon>Fusarium staphyleae species complex</taxon>
    </lineage>
</organism>
<dbReference type="Proteomes" id="UP000635477">
    <property type="component" value="Unassembled WGS sequence"/>
</dbReference>
<dbReference type="PROSITE" id="PS51273">
    <property type="entry name" value="GATASE_TYPE_1"/>
    <property type="match status" value="1"/>
</dbReference>
<feature type="domain" description="Glutamine amidotransferase" evidence="1">
    <location>
        <begin position="67"/>
        <end position="205"/>
    </location>
</feature>
<gene>
    <name evidence="2" type="ORF">FZEAL_777</name>
</gene>
<dbReference type="InterPro" id="IPR044992">
    <property type="entry name" value="ChyE-like"/>
</dbReference>
<dbReference type="InterPro" id="IPR029062">
    <property type="entry name" value="Class_I_gatase-like"/>
</dbReference>
<dbReference type="Pfam" id="PF00117">
    <property type="entry name" value="GATase"/>
    <property type="match status" value="1"/>
</dbReference>
<dbReference type="InterPro" id="IPR017926">
    <property type="entry name" value="GATASE"/>
</dbReference>
<dbReference type="GO" id="GO:0005829">
    <property type="term" value="C:cytosol"/>
    <property type="evidence" value="ECO:0007669"/>
    <property type="project" value="TreeGrafter"/>
</dbReference>
<dbReference type="PANTHER" id="PTHR42695">
    <property type="entry name" value="GLUTAMINE AMIDOTRANSFERASE YLR126C-RELATED"/>
    <property type="match status" value="1"/>
</dbReference>
<dbReference type="PANTHER" id="PTHR42695:SF5">
    <property type="entry name" value="GLUTAMINE AMIDOTRANSFERASE YLR126C-RELATED"/>
    <property type="match status" value="1"/>
</dbReference>
<name>A0A8H4UU83_9HYPO</name>
<reference evidence="2" key="1">
    <citation type="journal article" date="2020" name="BMC Genomics">
        <title>Correction to: Identification and distribution of gene clusters required for synthesis of sphingolipid metabolism inhibitors in diverse species of the filamentous fungus Fusarium.</title>
        <authorList>
            <person name="Kim H.S."/>
            <person name="Lohmar J.M."/>
            <person name="Busman M."/>
            <person name="Brown D.W."/>
            <person name="Naumann T.A."/>
            <person name="Divon H.H."/>
            <person name="Lysoe E."/>
            <person name="Uhlig S."/>
            <person name="Proctor R.H."/>
        </authorList>
    </citation>
    <scope>NUCLEOTIDE SEQUENCE</scope>
    <source>
        <strain evidence="2">NRRL 22465</strain>
    </source>
</reference>
<proteinExistence type="predicted"/>
<dbReference type="GO" id="GO:0005634">
    <property type="term" value="C:nucleus"/>
    <property type="evidence" value="ECO:0007669"/>
    <property type="project" value="TreeGrafter"/>
</dbReference>
<accession>A0A8H4UU83</accession>
<evidence type="ECO:0000313" key="3">
    <source>
        <dbReference type="Proteomes" id="UP000635477"/>
    </source>
</evidence>
<dbReference type="OrthoDB" id="92161at2759"/>
<protein>
    <recommendedName>
        <fullName evidence="1">Glutamine amidotransferase domain-containing protein</fullName>
    </recommendedName>
</protein>
<sequence>MKRTFRLAVLECDTPFPSVNASRGSYGDIFRELLTKGLKDEALRSKGNDVSLDLSKWDVVSAQSYPNPEDADGFLLTGSICAEHTVFADDPWILKLVDYVKAVYTTTQKPIVGICFGHQIIGRALGAKVGVSDGGWEICVDRINLNETGQKLLGVSSLALHQMHRDAVLEVPQGLVSLGSSSRCEIQGLYQPGRVISFQAHPEFDDYIMEEIMEARYAQKIFSKEMYEEGITRARAAHDGILVSAKIWEFLL</sequence>
<dbReference type="CDD" id="cd01741">
    <property type="entry name" value="GATase1_1"/>
    <property type="match status" value="1"/>
</dbReference>
<dbReference type="Gene3D" id="3.40.50.880">
    <property type="match status" value="1"/>
</dbReference>
<dbReference type="AlphaFoldDB" id="A0A8H4UU83"/>